<protein>
    <submittedName>
        <fullName evidence="2">Uncharacterized protein</fullName>
    </submittedName>
</protein>
<proteinExistence type="predicted"/>
<gene>
    <name evidence="2" type="ORF">SAMN05878482_106357</name>
</gene>
<evidence type="ECO:0000313" key="2">
    <source>
        <dbReference type="EMBL" id="SIR87876.1"/>
    </source>
</evidence>
<sequence length="68" mass="7967">MGKEALICPTFFNKLTTKHIQEIHETAYVKSFGYQKILLNLILGYPAKVNFGYFLFGFFTYKKVNRPK</sequence>
<organism evidence="2 3">
    <name type="scientific">Peribacillus simplex</name>
    <dbReference type="NCBI Taxonomy" id="1478"/>
    <lineage>
        <taxon>Bacteria</taxon>
        <taxon>Bacillati</taxon>
        <taxon>Bacillota</taxon>
        <taxon>Bacilli</taxon>
        <taxon>Bacillales</taxon>
        <taxon>Bacillaceae</taxon>
        <taxon>Peribacillus</taxon>
    </lineage>
</organism>
<reference evidence="2 3" key="1">
    <citation type="submission" date="2017-01" db="EMBL/GenBank/DDBJ databases">
        <authorList>
            <person name="Varghese N."/>
            <person name="Submissions S."/>
        </authorList>
    </citation>
    <scope>NUCLEOTIDE SEQUENCE [LARGE SCALE GENOMIC DNA]</scope>
    <source>
        <strain evidence="2 3">RUG2-6</strain>
    </source>
</reference>
<dbReference type="AlphaFoldDB" id="A0A9X8RCE6"/>
<evidence type="ECO:0000256" key="1">
    <source>
        <dbReference type="SAM" id="Phobius"/>
    </source>
</evidence>
<keyword evidence="1" id="KW-0472">Membrane</keyword>
<dbReference type="EMBL" id="FTMX01000006">
    <property type="protein sequence ID" value="SIR87876.1"/>
    <property type="molecule type" value="Genomic_DNA"/>
</dbReference>
<keyword evidence="1" id="KW-0812">Transmembrane</keyword>
<evidence type="ECO:0000313" key="3">
    <source>
        <dbReference type="Proteomes" id="UP000185829"/>
    </source>
</evidence>
<keyword evidence="1" id="KW-1133">Transmembrane helix</keyword>
<dbReference type="Proteomes" id="UP000185829">
    <property type="component" value="Unassembled WGS sequence"/>
</dbReference>
<comment type="caution">
    <text evidence="2">The sequence shown here is derived from an EMBL/GenBank/DDBJ whole genome shotgun (WGS) entry which is preliminary data.</text>
</comment>
<accession>A0A9X8RCE6</accession>
<feature type="transmembrane region" description="Helical" evidence="1">
    <location>
        <begin position="37"/>
        <end position="61"/>
    </location>
</feature>
<name>A0A9X8RCE6_9BACI</name>